<dbReference type="FunFam" id="3.40.109.10:FF:000004">
    <property type="entry name" value="Iodotyrosine deiodinase 1"/>
    <property type="match status" value="1"/>
</dbReference>
<dbReference type="GO" id="GO:0032553">
    <property type="term" value="F:ribonucleotide binding"/>
    <property type="evidence" value="ECO:0007669"/>
    <property type="project" value="UniProtKB-ARBA"/>
</dbReference>
<evidence type="ECO:0000259" key="6">
    <source>
        <dbReference type="Pfam" id="PF00881"/>
    </source>
</evidence>
<organism evidence="7 8">
    <name type="scientific">Cherax quadricarinatus</name>
    <name type="common">Australian red claw crayfish</name>
    <dbReference type="NCBI Taxonomy" id="27406"/>
    <lineage>
        <taxon>Eukaryota</taxon>
        <taxon>Metazoa</taxon>
        <taxon>Ecdysozoa</taxon>
        <taxon>Arthropoda</taxon>
        <taxon>Crustacea</taxon>
        <taxon>Multicrustacea</taxon>
        <taxon>Malacostraca</taxon>
        <taxon>Eumalacostraca</taxon>
        <taxon>Eucarida</taxon>
        <taxon>Decapoda</taxon>
        <taxon>Pleocyemata</taxon>
        <taxon>Astacidea</taxon>
        <taxon>Parastacoidea</taxon>
        <taxon>Parastacidae</taxon>
        <taxon>Cherax</taxon>
    </lineage>
</organism>
<evidence type="ECO:0000256" key="5">
    <source>
        <dbReference type="ARBA" id="ARBA00023002"/>
    </source>
</evidence>
<name>A0AAW0VPX8_CHEQU</name>
<dbReference type="InterPro" id="IPR050627">
    <property type="entry name" value="Nitroreductase/BluB"/>
</dbReference>
<dbReference type="GO" id="GO:0140616">
    <property type="term" value="F:iodotyrosine deiodinase activity"/>
    <property type="evidence" value="ECO:0007669"/>
    <property type="project" value="UniProtKB-ARBA"/>
</dbReference>
<comment type="similarity">
    <text evidence="2">Belongs to the nitroreductase family.</text>
</comment>
<dbReference type="Pfam" id="PF00881">
    <property type="entry name" value="Nitroreductase"/>
    <property type="match status" value="1"/>
</dbReference>
<protein>
    <recommendedName>
        <fullName evidence="6">Nitroreductase domain-containing protein</fullName>
    </recommendedName>
</protein>
<dbReference type="AlphaFoldDB" id="A0AAW0VPX8"/>
<dbReference type="InterPro" id="IPR029479">
    <property type="entry name" value="Nitroreductase"/>
</dbReference>
<dbReference type="InterPro" id="IPR000415">
    <property type="entry name" value="Nitroreductase-like"/>
</dbReference>
<dbReference type="Gene3D" id="3.40.109.10">
    <property type="entry name" value="NADH Oxidase"/>
    <property type="match status" value="1"/>
</dbReference>
<evidence type="ECO:0000256" key="2">
    <source>
        <dbReference type="ARBA" id="ARBA00007118"/>
    </source>
</evidence>
<dbReference type="CDD" id="cd02144">
    <property type="entry name" value="iodotyrosine_dehalogenase"/>
    <property type="match status" value="1"/>
</dbReference>
<evidence type="ECO:0000256" key="3">
    <source>
        <dbReference type="ARBA" id="ARBA00022630"/>
    </source>
</evidence>
<comment type="cofactor">
    <cofactor evidence="1">
        <name>FMN</name>
        <dbReference type="ChEBI" id="CHEBI:58210"/>
    </cofactor>
</comment>
<keyword evidence="8" id="KW-1185">Reference proteome</keyword>
<accession>A0AAW0VPX8</accession>
<dbReference type="Proteomes" id="UP001445076">
    <property type="component" value="Unassembled WGS sequence"/>
</dbReference>
<evidence type="ECO:0000313" key="7">
    <source>
        <dbReference type="EMBL" id="KAK8718876.1"/>
    </source>
</evidence>
<evidence type="ECO:0000313" key="8">
    <source>
        <dbReference type="Proteomes" id="UP001445076"/>
    </source>
</evidence>
<proteinExistence type="inferred from homology"/>
<sequence length="276" mass="31010">MVVRRPPQAATNTTITSAQTFNAHTKKGTRNVIESGGVGDDDDDVLTNLVEPLWPEDLKHLPYTFNRVSAEESIKMSREFYDKMNERRTIRFFSPDPVPREVIENIIKVAGTAPSGAHTEPWTFVAVCDPEVKQQIRAVVEMEEETNYAKRMGNQWVKDLKFLRTDCVKEYLTMAPWLLLVFKQTYGMLPDGRKRNHYYHEISTAIAGGILLCAIQTAGLATLTSTPLNCGPAIRGILQRPPNEKLLLLMPVGYPAPDATVPDLTRKPLEELMVTV</sequence>
<dbReference type="PANTHER" id="PTHR23026:SF90">
    <property type="entry name" value="IODOTYROSINE DEIODINASE 1"/>
    <property type="match status" value="1"/>
</dbReference>
<evidence type="ECO:0000256" key="1">
    <source>
        <dbReference type="ARBA" id="ARBA00001917"/>
    </source>
</evidence>
<evidence type="ECO:0000256" key="4">
    <source>
        <dbReference type="ARBA" id="ARBA00022643"/>
    </source>
</evidence>
<reference evidence="7 8" key="1">
    <citation type="journal article" date="2024" name="BMC Genomics">
        <title>Genome assembly of redclaw crayfish (Cherax quadricarinatus) provides insights into its immune adaptation and hypoxia tolerance.</title>
        <authorList>
            <person name="Liu Z."/>
            <person name="Zheng J."/>
            <person name="Li H."/>
            <person name="Fang K."/>
            <person name="Wang S."/>
            <person name="He J."/>
            <person name="Zhou D."/>
            <person name="Weng S."/>
            <person name="Chi M."/>
            <person name="Gu Z."/>
            <person name="He J."/>
            <person name="Li F."/>
            <person name="Wang M."/>
        </authorList>
    </citation>
    <scope>NUCLEOTIDE SEQUENCE [LARGE SCALE GENOMIC DNA]</scope>
    <source>
        <strain evidence="7">ZL_2023a</strain>
    </source>
</reference>
<keyword evidence="3" id="KW-0285">Flavoprotein</keyword>
<keyword evidence="5" id="KW-0560">Oxidoreductase</keyword>
<gene>
    <name evidence="7" type="ORF">OTU49_014401</name>
</gene>
<dbReference type="GO" id="GO:0005886">
    <property type="term" value="C:plasma membrane"/>
    <property type="evidence" value="ECO:0007669"/>
    <property type="project" value="TreeGrafter"/>
</dbReference>
<dbReference type="PANTHER" id="PTHR23026">
    <property type="entry name" value="NADPH NITROREDUCTASE"/>
    <property type="match status" value="1"/>
</dbReference>
<dbReference type="GO" id="GO:0006570">
    <property type="term" value="P:tyrosine metabolic process"/>
    <property type="evidence" value="ECO:0007669"/>
    <property type="project" value="TreeGrafter"/>
</dbReference>
<feature type="domain" description="Nitroreductase" evidence="6">
    <location>
        <begin position="86"/>
        <end position="254"/>
    </location>
</feature>
<dbReference type="EMBL" id="JARKIK010003815">
    <property type="protein sequence ID" value="KAK8718876.1"/>
    <property type="molecule type" value="Genomic_DNA"/>
</dbReference>
<dbReference type="SUPFAM" id="SSF55469">
    <property type="entry name" value="FMN-dependent nitroreductase-like"/>
    <property type="match status" value="1"/>
</dbReference>
<keyword evidence="4" id="KW-0288">FMN</keyword>
<comment type="caution">
    <text evidence="7">The sequence shown here is derived from an EMBL/GenBank/DDBJ whole genome shotgun (WGS) entry which is preliminary data.</text>
</comment>